<dbReference type="PANTHER" id="PTHR46517:SF1">
    <property type="entry name" value="FRUCTOSE-2,6-BISPHOSPHATASE TIGAR"/>
    <property type="match status" value="1"/>
</dbReference>
<organism evidence="4 5">
    <name type="scientific">Candidatus Gottesmanbacteria bacterium RIFCSPHIGHO2_01_FULL_42_12</name>
    <dbReference type="NCBI Taxonomy" id="1798377"/>
    <lineage>
        <taxon>Bacteria</taxon>
        <taxon>Candidatus Gottesmaniibacteriota</taxon>
    </lineage>
</organism>
<gene>
    <name evidence="4" type="ORF">A2872_04565</name>
</gene>
<reference evidence="4 5" key="1">
    <citation type="journal article" date="2016" name="Nat. Commun.">
        <title>Thousands of microbial genomes shed light on interconnected biogeochemical processes in an aquifer system.</title>
        <authorList>
            <person name="Anantharaman K."/>
            <person name="Brown C.T."/>
            <person name="Hug L.A."/>
            <person name="Sharon I."/>
            <person name="Castelle C.J."/>
            <person name="Probst A.J."/>
            <person name="Thomas B.C."/>
            <person name="Singh A."/>
            <person name="Wilkins M.J."/>
            <person name="Karaoz U."/>
            <person name="Brodie E.L."/>
            <person name="Williams K.H."/>
            <person name="Hubbard S.S."/>
            <person name="Banfield J.F."/>
        </authorList>
    </citation>
    <scope>NUCLEOTIDE SEQUENCE [LARGE SCALE GENOMIC DNA]</scope>
</reference>
<dbReference type="Pfam" id="PF00300">
    <property type="entry name" value="His_Phos_1"/>
    <property type="match status" value="1"/>
</dbReference>
<evidence type="ECO:0000256" key="1">
    <source>
        <dbReference type="ARBA" id="ARBA00022801"/>
    </source>
</evidence>
<dbReference type="PANTHER" id="PTHR46517">
    <property type="entry name" value="FRUCTOSE-2,6-BISPHOSPHATASE TIGAR"/>
    <property type="match status" value="1"/>
</dbReference>
<dbReference type="GO" id="GO:0005829">
    <property type="term" value="C:cytosol"/>
    <property type="evidence" value="ECO:0007669"/>
    <property type="project" value="TreeGrafter"/>
</dbReference>
<dbReference type="SMART" id="SM00855">
    <property type="entry name" value="PGAM"/>
    <property type="match status" value="1"/>
</dbReference>
<dbReference type="AlphaFoldDB" id="A0A1F5YZQ4"/>
<protein>
    <recommendedName>
        <fullName evidence="6">Phosphoglycerate mutase</fullName>
    </recommendedName>
</protein>
<accession>A0A1F5YZQ4</accession>
<dbReference type="Gene3D" id="3.40.50.1240">
    <property type="entry name" value="Phosphoglycerate mutase-like"/>
    <property type="match status" value="1"/>
</dbReference>
<feature type="active site" description="Proton donor/acceptor" evidence="2">
    <location>
        <position position="75"/>
    </location>
</feature>
<evidence type="ECO:0008006" key="6">
    <source>
        <dbReference type="Google" id="ProtNLM"/>
    </source>
</evidence>
<dbReference type="GO" id="GO:0045820">
    <property type="term" value="P:negative regulation of glycolytic process"/>
    <property type="evidence" value="ECO:0007669"/>
    <property type="project" value="TreeGrafter"/>
</dbReference>
<dbReference type="InterPro" id="IPR029033">
    <property type="entry name" value="His_PPase_superfam"/>
</dbReference>
<comment type="caution">
    <text evidence="4">The sequence shown here is derived from an EMBL/GenBank/DDBJ whole genome shotgun (WGS) entry which is preliminary data.</text>
</comment>
<dbReference type="EMBL" id="MFJG01000031">
    <property type="protein sequence ID" value="OGG05661.1"/>
    <property type="molecule type" value="Genomic_DNA"/>
</dbReference>
<proteinExistence type="predicted"/>
<evidence type="ECO:0000256" key="3">
    <source>
        <dbReference type="PIRSR" id="PIRSR613078-2"/>
    </source>
</evidence>
<sequence>MTKFYLVRHGEKEKVAGDPGLTEVGKKQAMATGKYFKDKDIKTVYSSHLRRTTETAKHIASMQKLEVVVDPELRERANWGDLPGQTFEEFLEMWQLCDKNRDYVPPIGDSSRKAGERIEQYFRELHKKYSNEEIILVVHGGLIADFLFNIFPTDLLSKHNETFVDRASAMGITECSITVINFDGNKFKLEKLAYTSHLL</sequence>
<dbReference type="InterPro" id="IPR013078">
    <property type="entry name" value="His_Pase_superF_clade-1"/>
</dbReference>
<feature type="active site" description="Tele-phosphohistidine intermediate" evidence="2">
    <location>
        <position position="9"/>
    </location>
</feature>
<dbReference type="SUPFAM" id="SSF53254">
    <property type="entry name" value="Phosphoglycerate mutase-like"/>
    <property type="match status" value="1"/>
</dbReference>
<dbReference type="GO" id="GO:0043456">
    <property type="term" value="P:regulation of pentose-phosphate shunt"/>
    <property type="evidence" value="ECO:0007669"/>
    <property type="project" value="TreeGrafter"/>
</dbReference>
<dbReference type="CDD" id="cd07067">
    <property type="entry name" value="HP_PGM_like"/>
    <property type="match status" value="1"/>
</dbReference>
<evidence type="ECO:0000313" key="5">
    <source>
        <dbReference type="Proteomes" id="UP000178681"/>
    </source>
</evidence>
<evidence type="ECO:0000313" key="4">
    <source>
        <dbReference type="EMBL" id="OGG05661.1"/>
    </source>
</evidence>
<evidence type="ECO:0000256" key="2">
    <source>
        <dbReference type="PIRSR" id="PIRSR613078-1"/>
    </source>
</evidence>
<dbReference type="STRING" id="1798377.A2872_04565"/>
<dbReference type="InterPro" id="IPR051695">
    <property type="entry name" value="Phosphoglycerate_Mutase"/>
</dbReference>
<name>A0A1F5YZQ4_9BACT</name>
<dbReference type="GO" id="GO:0004331">
    <property type="term" value="F:fructose-2,6-bisphosphate 2-phosphatase activity"/>
    <property type="evidence" value="ECO:0007669"/>
    <property type="project" value="TreeGrafter"/>
</dbReference>
<keyword evidence="1" id="KW-0378">Hydrolase</keyword>
<dbReference type="Proteomes" id="UP000178681">
    <property type="component" value="Unassembled WGS sequence"/>
</dbReference>
<feature type="binding site" evidence="3">
    <location>
        <position position="51"/>
    </location>
    <ligand>
        <name>substrate</name>
    </ligand>
</feature>